<protein>
    <submittedName>
        <fullName evidence="1">Uncharacterized protein</fullName>
    </submittedName>
</protein>
<evidence type="ECO:0000313" key="1">
    <source>
        <dbReference type="EMBL" id="KAK8381132.1"/>
    </source>
</evidence>
<comment type="caution">
    <text evidence="1">The sequence shown here is derived from an EMBL/GenBank/DDBJ whole genome shotgun (WGS) entry which is preliminary data.</text>
</comment>
<reference evidence="1 2" key="1">
    <citation type="submission" date="2023-03" db="EMBL/GenBank/DDBJ databases">
        <title>High-quality genome of Scylla paramamosain provides insights in environmental adaptation.</title>
        <authorList>
            <person name="Zhang L."/>
        </authorList>
    </citation>
    <scope>NUCLEOTIDE SEQUENCE [LARGE SCALE GENOMIC DNA]</scope>
    <source>
        <strain evidence="1">LZ_2023a</strain>
        <tissue evidence="1">Muscle</tissue>
    </source>
</reference>
<evidence type="ECO:0000313" key="2">
    <source>
        <dbReference type="Proteomes" id="UP001487740"/>
    </source>
</evidence>
<gene>
    <name evidence="1" type="ORF">O3P69_008182</name>
</gene>
<sequence length="156" mass="16798">MLVSSLARVHRLNVHPLQLSSSTFAGVLLSYSQPTRQIFGPPLSPVPFNVAQRFASNALHGGVLESLIEGDSLTLYCVASGVTAKVFVRMSSGGNERARIRDTHCSLVMAVVEAALSSLPGAVCLPAHICILTTMLQVLSCERCRPHIFFPVRTPK</sequence>
<keyword evidence="2" id="KW-1185">Reference proteome</keyword>
<organism evidence="1 2">
    <name type="scientific">Scylla paramamosain</name>
    <name type="common">Mud crab</name>
    <dbReference type="NCBI Taxonomy" id="85552"/>
    <lineage>
        <taxon>Eukaryota</taxon>
        <taxon>Metazoa</taxon>
        <taxon>Ecdysozoa</taxon>
        <taxon>Arthropoda</taxon>
        <taxon>Crustacea</taxon>
        <taxon>Multicrustacea</taxon>
        <taxon>Malacostraca</taxon>
        <taxon>Eumalacostraca</taxon>
        <taxon>Eucarida</taxon>
        <taxon>Decapoda</taxon>
        <taxon>Pleocyemata</taxon>
        <taxon>Brachyura</taxon>
        <taxon>Eubrachyura</taxon>
        <taxon>Portunoidea</taxon>
        <taxon>Portunidae</taxon>
        <taxon>Portuninae</taxon>
        <taxon>Scylla</taxon>
    </lineage>
</organism>
<name>A0AAW0T1L6_SCYPA</name>
<accession>A0AAW0T1L6</accession>
<dbReference type="AlphaFoldDB" id="A0AAW0T1L6"/>
<proteinExistence type="predicted"/>
<dbReference type="EMBL" id="JARAKH010000041">
    <property type="protein sequence ID" value="KAK8381132.1"/>
    <property type="molecule type" value="Genomic_DNA"/>
</dbReference>
<dbReference type="Proteomes" id="UP001487740">
    <property type="component" value="Unassembled WGS sequence"/>
</dbReference>